<evidence type="ECO:0000259" key="4">
    <source>
        <dbReference type="Pfam" id="PF25989"/>
    </source>
</evidence>
<dbReference type="PANTHER" id="PTHR32347">
    <property type="entry name" value="EFFLUX SYSTEM COMPONENT YKNX-RELATED"/>
    <property type="match status" value="1"/>
</dbReference>
<dbReference type="Proteomes" id="UP000246352">
    <property type="component" value="Unassembled WGS sequence"/>
</dbReference>
<gene>
    <name evidence="5" type="ORF">DFR52_101551</name>
</gene>
<protein>
    <submittedName>
        <fullName evidence="5">HlyD family secretion protein</fullName>
    </submittedName>
</protein>
<feature type="domain" description="YknX-like C-terminal permuted SH3-like" evidence="4">
    <location>
        <begin position="329"/>
        <end position="396"/>
    </location>
</feature>
<dbReference type="GO" id="GO:0030313">
    <property type="term" value="C:cell envelope"/>
    <property type="evidence" value="ECO:0007669"/>
    <property type="project" value="UniProtKB-SubCell"/>
</dbReference>
<dbReference type="Pfam" id="PF25989">
    <property type="entry name" value="YknX_C"/>
    <property type="match status" value="1"/>
</dbReference>
<dbReference type="SUPFAM" id="SSF111369">
    <property type="entry name" value="HlyD-like secretion proteins"/>
    <property type="match status" value="1"/>
</dbReference>
<comment type="subcellular location">
    <subcellularLocation>
        <location evidence="1">Cell envelope</location>
    </subcellularLocation>
</comment>
<dbReference type="Gene3D" id="2.40.30.170">
    <property type="match status" value="1"/>
</dbReference>
<dbReference type="EMBL" id="QGTR01000001">
    <property type="protein sequence ID" value="PWW03862.1"/>
    <property type="molecule type" value="Genomic_DNA"/>
</dbReference>
<dbReference type="InterPro" id="IPR058637">
    <property type="entry name" value="YknX-like_C"/>
</dbReference>
<dbReference type="AlphaFoldDB" id="A0A317PQW9"/>
<evidence type="ECO:0000256" key="3">
    <source>
        <dbReference type="SAM" id="Coils"/>
    </source>
</evidence>
<keyword evidence="2 3" id="KW-0175">Coiled coil</keyword>
<dbReference type="OrthoDB" id="9791520at2"/>
<organism evidence="5 6">
    <name type="scientific">Hoeflea marina</name>
    <dbReference type="NCBI Taxonomy" id="274592"/>
    <lineage>
        <taxon>Bacteria</taxon>
        <taxon>Pseudomonadati</taxon>
        <taxon>Pseudomonadota</taxon>
        <taxon>Alphaproteobacteria</taxon>
        <taxon>Hyphomicrobiales</taxon>
        <taxon>Rhizobiaceae</taxon>
        <taxon>Hoeflea</taxon>
    </lineage>
</organism>
<feature type="coiled-coil region" evidence="3">
    <location>
        <begin position="109"/>
        <end position="143"/>
    </location>
</feature>
<keyword evidence="6" id="KW-1185">Reference proteome</keyword>
<name>A0A317PQW9_9HYPH</name>
<dbReference type="PANTHER" id="PTHR32347:SF29">
    <property type="entry name" value="UPF0194 MEMBRANE PROTEIN YBHG"/>
    <property type="match status" value="1"/>
</dbReference>
<reference evidence="5 6" key="1">
    <citation type="submission" date="2018-05" db="EMBL/GenBank/DDBJ databases">
        <title>Genomic Encyclopedia of Type Strains, Phase IV (KMG-IV): sequencing the most valuable type-strain genomes for metagenomic binning, comparative biology and taxonomic classification.</title>
        <authorList>
            <person name="Goeker M."/>
        </authorList>
    </citation>
    <scope>NUCLEOTIDE SEQUENCE [LARGE SCALE GENOMIC DNA]</scope>
    <source>
        <strain evidence="5 6">DSM 16791</strain>
    </source>
</reference>
<comment type="caution">
    <text evidence="5">The sequence shown here is derived from an EMBL/GenBank/DDBJ whole genome shotgun (WGS) entry which is preliminary data.</text>
</comment>
<evidence type="ECO:0000313" key="6">
    <source>
        <dbReference type="Proteomes" id="UP000246352"/>
    </source>
</evidence>
<evidence type="ECO:0000313" key="5">
    <source>
        <dbReference type="EMBL" id="PWW03862.1"/>
    </source>
</evidence>
<evidence type="ECO:0000256" key="2">
    <source>
        <dbReference type="ARBA" id="ARBA00023054"/>
    </source>
</evidence>
<dbReference type="InterPro" id="IPR050465">
    <property type="entry name" value="UPF0194_transport"/>
</dbReference>
<dbReference type="Gene3D" id="2.40.50.100">
    <property type="match status" value="1"/>
</dbReference>
<dbReference type="Gene3D" id="2.40.420.20">
    <property type="match status" value="1"/>
</dbReference>
<sequence>MIRSRMKFIAAVLLLAAIGYGFYAAFRTAPVLVDLVAAARGPMQVTIDEEGTARVRHVYSVSSPIAGHLDRVTLEEGDPVTPRTVIARIHPLESPFLDTRTRAQLEASIAAARSAVASAQFELQRAENARDLARSNYRRMEQLARDSVVSDSQLERGMSEWQGQEALVDSARAGVGIRQAELASAEAQLTQPPSDGAPASGTDCCVNIRSPISGVVLAVHARSEQAVSVGTLIADVGDPSELEITVDVLSSDAVNIRPGARVEISDWGGAGDLEATVRRINPAAFTRVSALGIEEQRVNVLLDPAAVPPGLGHGYRVFARLVVWSSDDALQIPVGALFRDGGAWAVFRVRDGVARTARIDIGQMGAASAQVIAGLEQGDEVVLYPNDTLRDGSPVRDRKLAE</sequence>
<dbReference type="Gene3D" id="1.10.287.470">
    <property type="entry name" value="Helix hairpin bin"/>
    <property type="match status" value="1"/>
</dbReference>
<proteinExistence type="predicted"/>
<accession>A0A317PQW9</accession>
<evidence type="ECO:0000256" key="1">
    <source>
        <dbReference type="ARBA" id="ARBA00004196"/>
    </source>
</evidence>